<dbReference type="PANTHER" id="PTHR38767">
    <property type="entry name" value="DNA POLYMERASE III SUBUNIT CHI"/>
    <property type="match status" value="1"/>
</dbReference>
<dbReference type="InterPro" id="IPR036768">
    <property type="entry name" value="PolIII_chi_sf"/>
</dbReference>
<evidence type="ECO:0000313" key="1">
    <source>
        <dbReference type="EMBL" id="KJV09554.1"/>
    </source>
</evidence>
<dbReference type="OrthoDB" id="9795973at2"/>
<organism evidence="1 2">
    <name type="scientific">Elstera litoralis</name>
    <dbReference type="NCBI Taxonomy" id="552518"/>
    <lineage>
        <taxon>Bacteria</taxon>
        <taxon>Pseudomonadati</taxon>
        <taxon>Pseudomonadota</taxon>
        <taxon>Alphaproteobacteria</taxon>
        <taxon>Rhodospirillales</taxon>
        <taxon>Rhodospirillaceae</taxon>
        <taxon>Elstera</taxon>
    </lineage>
</organism>
<dbReference type="Gene3D" id="3.40.50.10110">
    <property type="entry name" value="DNA polymerase III subunit chi"/>
    <property type="match status" value="1"/>
</dbReference>
<dbReference type="RefSeq" id="WP_045775831.1">
    <property type="nucleotide sequence ID" value="NZ_LAJY01000258.1"/>
</dbReference>
<dbReference type="InterPro" id="IPR007459">
    <property type="entry name" value="DNA_pol3_chi"/>
</dbReference>
<sequence>MTDWSFYHLTRASLEEALPKLLERVIAANLRAVVLCGSEERVEALNAHLWTYDPASFLPHGTVKEGLATRQPIWLTAVDENPNGATVALLTEGVSLSNPSAYARILDIFNGRDELAVAAARLRYKEAKTAGHWLKYYQQSDRGWTLAHEAKPVEA</sequence>
<protein>
    <submittedName>
        <fullName evidence="1">DNA polymerase III subunit chi</fullName>
    </submittedName>
</protein>
<dbReference type="EMBL" id="LAJY01000258">
    <property type="protein sequence ID" value="KJV09554.1"/>
    <property type="molecule type" value="Genomic_DNA"/>
</dbReference>
<reference evidence="1 2" key="1">
    <citation type="submission" date="2015-03" db="EMBL/GenBank/DDBJ databases">
        <title>Draft genome sequence of Elstera litoralis.</title>
        <authorList>
            <person name="Rahalkar M.C."/>
            <person name="Dhakephalkar P.K."/>
            <person name="Pore S.D."/>
            <person name="Arora P."/>
            <person name="Kapse N.G."/>
            <person name="Pandit P.S."/>
        </authorList>
    </citation>
    <scope>NUCLEOTIDE SEQUENCE [LARGE SCALE GENOMIC DNA]</scope>
    <source>
        <strain evidence="1 2">Dia-1</strain>
    </source>
</reference>
<proteinExistence type="predicted"/>
<dbReference type="GO" id="GO:0006260">
    <property type="term" value="P:DNA replication"/>
    <property type="evidence" value="ECO:0007669"/>
    <property type="project" value="InterPro"/>
</dbReference>
<dbReference type="GO" id="GO:0003887">
    <property type="term" value="F:DNA-directed DNA polymerase activity"/>
    <property type="evidence" value="ECO:0007669"/>
    <property type="project" value="InterPro"/>
</dbReference>
<dbReference type="AlphaFoldDB" id="A0A0F3IVE0"/>
<dbReference type="PANTHER" id="PTHR38767:SF1">
    <property type="entry name" value="DNA POLYMERASE III SUBUNIT CHI"/>
    <property type="match status" value="1"/>
</dbReference>
<dbReference type="SUPFAM" id="SSF102400">
    <property type="entry name" value="DNA polymerase III chi subunit"/>
    <property type="match status" value="1"/>
</dbReference>
<dbReference type="GO" id="GO:0003677">
    <property type="term" value="F:DNA binding"/>
    <property type="evidence" value="ECO:0007669"/>
    <property type="project" value="InterPro"/>
</dbReference>
<dbReference type="Pfam" id="PF04364">
    <property type="entry name" value="DNA_pol3_chi"/>
    <property type="match status" value="1"/>
</dbReference>
<evidence type="ECO:0000313" key="2">
    <source>
        <dbReference type="Proteomes" id="UP000033774"/>
    </source>
</evidence>
<gene>
    <name evidence="1" type="ORF">VZ95_10720</name>
</gene>
<accession>A0A0F3IVE0</accession>
<dbReference type="NCBIfam" id="NF004347">
    <property type="entry name" value="PRK05728.1-4"/>
    <property type="match status" value="1"/>
</dbReference>
<comment type="caution">
    <text evidence="1">The sequence shown here is derived from an EMBL/GenBank/DDBJ whole genome shotgun (WGS) entry which is preliminary data.</text>
</comment>
<name>A0A0F3IVE0_9PROT</name>
<dbReference type="Proteomes" id="UP000033774">
    <property type="component" value="Unassembled WGS sequence"/>
</dbReference>
<dbReference type="GO" id="GO:0032298">
    <property type="term" value="P:positive regulation of DNA-templated DNA replication initiation"/>
    <property type="evidence" value="ECO:0007669"/>
    <property type="project" value="TreeGrafter"/>
</dbReference>
<keyword evidence="2" id="KW-1185">Reference proteome</keyword>